<evidence type="ECO:0000313" key="2">
    <source>
        <dbReference type="Proteomes" id="UP000295142"/>
    </source>
</evidence>
<dbReference type="EMBL" id="SLWW01000011">
    <property type="protein sequence ID" value="TCO70067.1"/>
    <property type="molecule type" value="Genomic_DNA"/>
</dbReference>
<comment type="caution">
    <text evidence="1">The sequence shown here is derived from an EMBL/GenBank/DDBJ whole genome shotgun (WGS) entry which is preliminary data.</text>
</comment>
<dbReference type="Gene3D" id="3.30.70.1520">
    <property type="entry name" value="Heterotetrameric sarcosine oxidase"/>
    <property type="match status" value="1"/>
</dbReference>
<dbReference type="InterPro" id="IPR027266">
    <property type="entry name" value="TrmE/GcvT-like"/>
</dbReference>
<dbReference type="AlphaFoldDB" id="A0A4R2KD65"/>
<proteinExistence type="predicted"/>
<gene>
    <name evidence="1" type="ORF">EV655_1119</name>
</gene>
<accession>A0A4R2KD65</accession>
<protein>
    <submittedName>
        <fullName evidence="1">Sarcosine oxidase subunit gamma</fullName>
    </submittedName>
</protein>
<organism evidence="1 2">
    <name type="scientific">Rhodovulum euryhalinum</name>
    <dbReference type="NCBI Taxonomy" id="35805"/>
    <lineage>
        <taxon>Bacteria</taxon>
        <taxon>Pseudomonadati</taxon>
        <taxon>Pseudomonadota</taxon>
        <taxon>Alphaproteobacteria</taxon>
        <taxon>Rhodobacterales</taxon>
        <taxon>Paracoccaceae</taxon>
        <taxon>Rhodovulum</taxon>
    </lineage>
</organism>
<dbReference type="RefSeq" id="WP_132545695.1">
    <property type="nucleotide sequence ID" value="NZ_SLWW01000011.1"/>
</dbReference>
<reference evidence="1 2" key="1">
    <citation type="submission" date="2019-03" db="EMBL/GenBank/DDBJ databases">
        <title>Genomic Encyclopedia of Type Strains, Phase IV (KMG-IV): sequencing the most valuable type-strain genomes for metagenomic binning, comparative biology and taxonomic classification.</title>
        <authorList>
            <person name="Goeker M."/>
        </authorList>
    </citation>
    <scope>NUCLEOTIDE SEQUENCE [LARGE SCALE GENOMIC DNA]</scope>
    <source>
        <strain evidence="1 2">DSM 4868</strain>
    </source>
</reference>
<dbReference type="SUPFAM" id="SSF103025">
    <property type="entry name" value="Folate-binding domain"/>
    <property type="match status" value="1"/>
</dbReference>
<name>A0A4R2KD65_9RHOB</name>
<dbReference type="Gene3D" id="3.30.1360.120">
    <property type="entry name" value="Probable tRNA modification gtpase trme, domain 1"/>
    <property type="match status" value="1"/>
</dbReference>
<dbReference type="OrthoDB" id="9814782at2"/>
<evidence type="ECO:0000313" key="1">
    <source>
        <dbReference type="EMBL" id="TCO70067.1"/>
    </source>
</evidence>
<sequence length="171" mass="18207">MTVHLPPLAEAGVTLTELPPAARFSLRLRPANRKAAAKGLGVALPERVGGIAEGKGRRALCLGPDEWQIDAAPGDTPDLPADLPHALVEITDREITFRIEGPRAMELLSIGIARDLRRLVPGTGCRTAFDGISAVLVREGEVAFTLAVWRSFAPHVRGVLEVGLRELASGL</sequence>
<dbReference type="Proteomes" id="UP000295142">
    <property type="component" value="Unassembled WGS sequence"/>
</dbReference>
<keyword evidence="2" id="KW-1185">Reference proteome</keyword>